<sequence>MIHRIVRPPPSGVFAGRFASVGDVSWPHRPLPASVYWRRRVVAVGGAALALVAAVWGTGAVLGRSAPQGAPVATTSTSNPPPLAEGLVLAEAGAASAGSTTGSPAPSADGPSAGAAEGTPPGSAGPPPPPEPPPGPPQPCDDAAVLVRAVLGKEQHAVGEHADFRIAVTNTGQLPCTREIGRGVRELVVTSPDGATRLWSSNDCLAAEGSEVRVMKPGEVFEFGLKWPGTTSAPGCGPRTRLGAGDYLLVARVGDRSSDPAVFRIG</sequence>
<feature type="region of interest" description="Disordered" evidence="1">
    <location>
        <begin position="93"/>
        <end position="142"/>
    </location>
</feature>
<evidence type="ECO:0000313" key="3">
    <source>
        <dbReference type="EMBL" id="ACU34314.1"/>
    </source>
</evidence>
<evidence type="ECO:0000256" key="2">
    <source>
        <dbReference type="SAM" id="Phobius"/>
    </source>
</evidence>
<accession>C6WGJ8</accession>
<dbReference type="HOGENOM" id="CLU_075791_1_1_11"/>
<organism evidence="3 4">
    <name type="scientific">Actinosynnema mirum (strain ATCC 29888 / DSM 43827 / JCM 3225 / NBRC 14064 / NCIMB 13271 / NRRL B-12336 / IMRU 3971 / 101)</name>
    <dbReference type="NCBI Taxonomy" id="446462"/>
    <lineage>
        <taxon>Bacteria</taxon>
        <taxon>Bacillati</taxon>
        <taxon>Actinomycetota</taxon>
        <taxon>Actinomycetes</taxon>
        <taxon>Pseudonocardiales</taxon>
        <taxon>Pseudonocardiaceae</taxon>
        <taxon>Actinosynnema</taxon>
    </lineage>
</organism>
<dbReference type="STRING" id="446462.Amir_0345"/>
<dbReference type="EMBL" id="CP001630">
    <property type="protein sequence ID" value="ACU34314.1"/>
    <property type="molecule type" value="Genomic_DNA"/>
</dbReference>
<feature type="compositionally biased region" description="Pro residues" evidence="1">
    <location>
        <begin position="123"/>
        <end position="139"/>
    </location>
</feature>
<reference evidence="3 4" key="1">
    <citation type="journal article" date="2009" name="Stand. Genomic Sci.">
        <title>Complete genome sequence of Actinosynnema mirum type strain (101).</title>
        <authorList>
            <person name="Land M."/>
            <person name="Lapidus A."/>
            <person name="Mayilraj S."/>
            <person name="Chen F."/>
            <person name="Copeland A."/>
            <person name="Del Rio T.G."/>
            <person name="Nolan M."/>
            <person name="Lucas S."/>
            <person name="Tice H."/>
            <person name="Cheng J.F."/>
            <person name="Chertkov O."/>
            <person name="Bruce D."/>
            <person name="Goodwin L."/>
            <person name="Pitluck S."/>
            <person name="Rohde M."/>
            <person name="Goker M."/>
            <person name="Pati A."/>
            <person name="Ivanova N."/>
            <person name="Mavromatis K."/>
            <person name="Chen A."/>
            <person name="Palaniappan K."/>
            <person name="Hauser L."/>
            <person name="Chang Y.J."/>
            <person name="Jeffries C.C."/>
            <person name="Brettin T."/>
            <person name="Detter J.C."/>
            <person name="Han C."/>
            <person name="Chain P."/>
            <person name="Tindall B.J."/>
            <person name="Bristow J."/>
            <person name="Eisen J.A."/>
            <person name="Markowitz V."/>
            <person name="Hugenholtz P."/>
            <person name="Kyrpides N.C."/>
            <person name="Klenk H.P."/>
        </authorList>
    </citation>
    <scope>NUCLEOTIDE SEQUENCE [LARGE SCALE GENOMIC DNA]</scope>
    <source>
        <strain evidence="4">ATCC 29888 / DSM 43827 / JCM 3225 / NBRC 14064 / NCIMB 13271 / NRRL B-12336 / IMRU 3971 / 101</strain>
    </source>
</reference>
<dbReference type="eggNOG" id="COG1572">
    <property type="taxonomic scope" value="Bacteria"/>
</dbReference>
<keyword evidence="2" id="KW-1133">Transmembrane helix</keyword>
<keyword evidence="4" id="KW-1185">Reference proteome</keyword>
<protein>
    <recommendedName>
        <fullName evidence="5">Intracellular proteinase inhibitor BsuPI domain-containing protein</fullName>
    </recommendedName>
</protein>
<feature type="compositionally biased region" description="Low complexity" evidence="1">
    <location>
        <begin position="93"/>
        <end position="122"/>
    </location>
</feature>
<keyword evidence="2" id="KW-0472">Membrane</keyword>
<keyword evidence="2" id="KW-0812">Transmembrane</keyword>
<proteinExistence type="predicted"/>
<gene>
    <name evidence="3" type="ordered locus">Amir_0345</name>
</gene>
<feature type="transmembrane region" description="Helical" evidence="2">
    <location>
        <begin position="41"/>
        <end position="62"/>
    </location>
</feature>
<evidence type="ECO:0008006" key="5">
    <source>
        <dbReference type="Google" id="ProtNLM"/>
    </source>
</evidence>
<feature type="region of interest" description="Disordered" evidence="1">
    <location>
        <begin position="65"/>
        <end position="84"/>
    </location>
</feature>
<dbReference type="Proteomes" id="UP000002213">
    <property type="component" value="Chromosome"/>
</dbReference>
<dbReference type="AlphaFoldDB" id="C6WGJ8"/>
<evidence type="ECO:0000313" key="4">
    <source>
        <dbReference type="Proteomes" id="UP000002213"/>
    </source>
</evidence>
<dbReference type="KEGG" id="ami:Amir_0345"/>
<name>C6WGJ8_ACTMD</name>
<evidence type="ECO:0000256" key="1">
    <source>
        <dbReference type="SAM" id="MobiDB-lite"/>
    </source>
</evidence>